<dbReference type="PRINTS" id="PR00887">
    <property type="entry name" value="SSRCOGNITION"/>
</dbReference>
<feature type="compositionally biased region" description="Low complexity" evidence="16">
    <location>
        <begin position="684"/>
        <end position="714"/>
    </location>
</feature>
<name>A0A8J2WGE8_9CRUS</name>
<dbReference type="SUPFAM" id="SSF50729">
    <property type="entry name" value="PH domain-like"/>
    <property type="match status" value="1"/>
</dbReference>
<feature type="compositionally biased region" description="Basic residues" evidence="16">
    <location>
        <begin position="738"/>
        <end position="753"/>
    </location>
</feature>
<dbReference type="InterPro" id="IPR036910">
    <property type="entry name" value="HMG_box_dom_sf"/>
</dbReference>
<evidence type="ECO:0000313" key="18">
    <source>
        <dbReference type="EMBL" id="CAH0103469.1"/>
    </source>
</evidence>
<organism evidence="18 19">
    <name type="scientific">Daphnia galeata</name>
    <dbReference type="NCBI Taxonomy" id="27404"/>
    <lineage>
        <taxon>Eukaryota</taxon>
        <taxon>Metazoa</taxon>
        <taxon>Ecdysozoa</taxon>
        <taxon>Arthropoda</taxon>
        <taxon>Crustacea</taxon>
        <taxon>Branchiopoda</taxon>
        <taxon>Diplostraca</taxon>
        <taxon>Cladocera</taxon>
        <taxon>Anomopoda</taxon>
        <taxon>Daphniidae</taxon>
        <taxon>Daphnia</taxon>
    </lineage>
</organism>
<dbReference type="FunFam" id="2.30.29.220:FF:000001">
    <property type="entry name" value="FACT complex subunit SSRP1"/>
    <property type="match status" value="1"/>
</dbReference>
<feature type="region of interest" description="Disordered" evidence="16">
    <location>
        <begin position="660"/>
        <end position="776"/>
    </location>
</feature>
<dbReference type="InterPro" id="IPR011993">
    <property type="entry name" value="PH-like_dom_sf"/>
</dbReference>
<dbReference type="GO" id="GO:0042393">
    <property type="term" value="F:histone binding"/>
    <property type="evidence" value="ECO:0007669"/>
    <property type="project" value="TreeGrafter"/>
</dbReference>
<dbReference type="CDD" id="cd13231">
    <property type="entry name" value="PH2_SSRP1-like"/>
    <property type="match status" value="1"/>
</dbReference>
<keyword evidence="6 15" id="KW-0227">DNA damage</keyword>
<protein>
    <recommendedName>
        <fullName evidence="3 15">FACT complex subunit SSRP1</fullName>
    </recommendedName>
</protein>
<evidence type="ECO:0000259" key="17">
    <source>
        <dbReference type="PROSITE" id="PS50118"/>
    </source>
</evidence>
<evidence type="ECO:0000256" key="9">
    <source>
        <dbReference type="ARBA" id="ARBA00023125"/>
    </source>
</evidence>
<dbReference type="GO" id="GO:0003677">
    <property type="term" value="F:DNA binding"/>
    <property type="evidence" value="ECO:0007669"/>
    <property type="project" value="UniProtKB-UniRule"/>
</dbReference>
<evidence type="ECO:0000256" key="3">
    <source>
        <dbReference type="ARBA" id="ARBA00016104"/>
    </source>
</evidence>
<feature type="compositionally biased region" description="Acidic residues" evidence="16">
    <location>
        <begin position="758"/>
        <end position="776"/>
    </location>
</feature>
<proteinExistence type="inferred from homology"/>
<keyword evidence="11 15" id="KW-0234">DNA repair</keyword>
<dbReference type="GO" id="GO:0006281">
    <property type="term" value="P:DNA repair"/>
    <property type="evidence" value="ECO:0007669"/>
    <property type="project" value="UniProtKB-KW"/>
</dbReference>
<dbReference type="FunFam" id="2.30.29.30:FF:000098">
    <property type="entry name" value="Fact complex subunit ssrp1"/>
    <property type="match status" value="1"/>
</dbReference>
<dbReference type="InterPro" id="IPR050454">
    <property type="entry name" value="RTT106/SSRP1_HistChap/FACT"/>
</dbReference>
<dbReference type="InterPro" id="IPR000969">
    <property type="entry name" value="SSRP1/POB3"/>
</dbReference>
<evidence type="ECO:0000256" key="10">
    <source>
        <dbReference type="ARBA" id="ARBA00023163"/>
    </source>
</evidence>
<feature type="region of interest" description="Disordered" evidence="16">
    <location>
        <begin position="471"/>
        <end position="601"/>
    </location>
</feature>
<dbReference type="Pfam" id="PF17292">
    <property type="entry name" value="POB3_N"/>
    <property type="match status" value="1"/>
</dbReference>
<feature type="compositionally biased region" description="Basic and acidic residues" evidence="16">
    <location>
        <begin position="443"/>
        <end position="453"/>
    </location>
</feature>
<feature type="DNA-binding region" description="HMG box" evidence="14">
    <location>
        <begin position="593"/>
        <end position="659"/>
    </location>
</feature>
<feature type="domain" description="HMG box" evidence="17">
    <location>
        <begin position="593"/>
        <end position="659"/>
    </location>
</feature>
<dbReference type="InterPro" id="IPR038167">
    <property type="entry name" value="SSRP1_sf"/>
</dbReference>
<feature type="compositionally biased region" description="Basic and acidic residues" evidence="16">
    <location>
        <begin position="553"/>
        <end position="564"/>
    </location>
</feature>
<keyword evidence="4 15" id="KW-0158">Chromosome</keyword>
<evidence type="ECO:0000256" key="12">
    <source>
        <dbReference type="ARBA" id="ARBA00023242"/>
    </source>
</evidence>
<dbReference type="SUPFAM" id="SSF47095">
    <property type="entry name" value="HMG-box"/>
    <property type="match status" value="1"/>
</dbReference>
<dbReference type="InterPro" id="IPR024954">
    <property type="entry name" value="SSRP1_DD"/>
</dbReference>
<dbReference type="InterPro" id="IPR048993">
    <property type="entry name" value="SSRP1-like_PH1"/>
</dbReference>
<keyword evidence="5 15" id="KW-0235">DNA replication</keyword>
<dbReference type="Pfam" id="PF21103">
    <property type="entry name" value="PH1_SSRP1-like"/>
    <property type="match status" value="1"/>
</dbReference>
<dbReference type="AlphaFoldDB" id="A0A8J2WGE8"/>
<evidence type="ECO:0000256" key="4">
    <source>
        <dbReference type="ARBA" id="ARBA00022454"/>
    </source>
</evidence>
<feature type="compositionally biased region" description="Acidic residues" evidence="16">
    <location>
        <begin position="484"/>
        <end position="493"/>
    </location>
</feature>
<evidence type="ECO:0000256" key="1">
    <source>
        <dbReference type="ARBA" id="ARBA00004604"/>
    </source>
</evidence>
<keyword evidence="19" id="KW-1185">Reference proteome</keyword>
<evidence type="ECO:0000256" key="6">
    <source>
        <dbReference type="ARBA" id="ARBA00022763"/>
    </source>
</evidence>
<evidence type="ECO:0000256" key="16">
    <source>
        <dbReference type="SAM" id="MobiDB-lite"/>
    </source>
</evidence>
<dbReference type="Pfam" id="PF08512">
    <property type="entry name" value="Rttp106-like_middle"/>
    <property type="match status" value="1"/>
</dbReference>
<keyword evidence="8 15" id="KW-0805">Transcription regulation</keyword>
<keyword evidence="9 14" id="KW-0238">DNA-binding</keyword>
<dbReference type="Gene3D" id="2.30.29.220">
    <property type="entry name" value="Structure-specific recognition protein (SSRP1)"/>
    <property type="match status" value="1"/>
</dbReference>
<dbReference type="FunFam" id="1.10.30.10:FF:000036">
    <property type="entry name" value="high mobility group protein D"/>
    <property type="match status" value="1"/>
</dbReference>
<comment type="similarity">
    <text evidence="2 15">Belongs to the SSRP1 family.</text>
</comment>
<keyword evidence="12 14" id="KW-0539">Nucleus</keyword>
<dbReference type="EMBL" id="CAKKLH010000112">
    <property type="protein sequence ID" value="CAH0103469.1"/>
    <property type="molecule type" value="Genomic_DNA"/>
</dbReference>
<dbReference type="SMART" id="SM01287">
    <property type="entry name" value="Rtt106"/>
    <property type="match status" value="1"/>
</dbReference>
<dbReference type="Gene3D" id="2.30.29.30">
    <property type="entry name" value="Pleckstrin-homology domain (PH domain)/Phosphotyrosine-binding domain (PTB)"/>
    <property type="match status" value="2"/>
</dbReference>
<evidence type="ECO:0000313" key="19">
    <source>
        <dbReference type="Proteomes" id="UP000789390"/>
    </source>
</evidence>
<accession>A0A8J2WGE8</accession>
<keyword evidence="7" id="KW-0694">RNA-binding</keyword>
<dbReference type="GO" id="GO:0035101">
    <property type="term" value="C:FACT complex"/>
    <property type="evidence" value="ECO:0007669"/>
    <property type="project" value="TreeGrafter"/>
</dbReference>
<dbReference type="Gene3D" id="2.30.29.150">
    <property type="match status" value="1"/>
</dbReference>
<dbReference type="FunFam" id="2.30.29.150:FF:000001">
    <property type="entry name" value="Fact complex subunit ssrp1"/>
    <property type="match status" value="1"/>
</dbReference>
<evidence type="ECO:0000256" key="8">
    <source>
        <dbReference type="ARBA" id="ARBA00023015"/>
    </source>
</evidence>
<dbReference type="CDD" id="cd13230">
    <property type="entry name" value="PH1_SSRP1-like"/>
    <property type="match status" value="1"/>
</dbReference>
<dbReference type="Gene3D" id="1.10.30.10">
    <property type="entry name" value="High mobility group box domain"/>
    <property type="match status" value="1"/>
</dbReference>
<dbReference type="GO" id="GO:1902275">
    <property type="term" value="P:regulation of chromatin organization"/>
    <property type="evidence" value="ECO:0007669"/>
    <property type="project" value="TreeGrafter"/>
</dbReference>
<comment type="function">
    <text evidence="13">Component of the FACT complex, a general chromatin factor that acts to reorganize nucleosomes. The FACT complex is involved in multiple processes that require DNA as a template such as mRNA elongation, DNA replication and DNA repair. During transcription elongation the FACT complex acts as a histone chaperone that both destabilizes and restores nucleosomal structure. It facilitates the passage of RNA polymerase II and transcription by promoting the dissociation of one histone H2A-H2B dimer from the nucleosome, then subsequently promotes the reestablishment of the nucleosome following the passage of RNA polymerase II. Binds specifically to single-stranded DNA and RNA with highest affinity for nucleotides G and U. The FACT complex is required for expression of Hox genes.</text>
</comment>
<dbReference type="InterPro" id="IPR009071">
    <property type="entry name" value="HMG_box_dom"/>
</dbReference>
<comment type="caution">
    <text evidence="18">The sequence shown here is derived from an EMBL/GenBank/DDBJ whole genome shotgun (WGS) entry which is preliminary data.</text>
</comment>
<gene>
    <name evidence="18" type="ORF">DGAL_LOCUS6043</name>
</gene>
<dbReference type="GO" id="GO:0005730">
    <property type="term" value="C:nucleolus"/>
    <property type="evidence" value="ECO:0007669"/>
    <property type="project" value="UniProtKB-SubCell"/>
</dbReference>
<evidence type="ECO:0000256" key="14">
    <source>
        <dbReference type="PROSITE-ProRule" id="PRU00267"/>
    </source>
</evidence>
<evidence type="ECO:0000256" key="11">
    <source>
        <dbReference type="ARBA" id="ARBA00023204"/>
    </source>
</evidence>
<sequence length="776" mass="85992">MFNNITLTTLATLHPFRSQVLDSARTEIKGSMTPGRLKLTDQSIVFKNSKTGKVEQISSSDIEFVNWQRLAGAWGLRVFLRSGALHRYGGFKESDQDKLAKFFTQTYKKDMLEKELSVKGWNWGRAEFSGSTMSFEVGNHTAFEIPLSNVSQCTTGKNEVTLEFHQNDDASVSLMEMRLFIQSNDQGGDDAVEAFQKQVMPKASVISATGDAIAIFREVQCLTPRGRYDIKVFQAFFQLHGKTFDYKIPASTVLRLFLLPHKDGRQIFFVVSLDPPIKQGQTRYHFLVLLFNKDEETSFEIPLSEEELKEKFEGRLSRDCNGPTYEVMSTVMKAMVNRKVTIPGNFTGHSGTPAVGCSYKAAAGYLYPLERGFIYVHKPPIHIRFEEIASVNFARGGGSTRSFDFEVETKNGVVHTFSSIEKEEYNRLYDFVNNKKLRVKNTGRSDKSAHGDDFGDSDEEEAPDAYLARVKAEGKQRDAVGDDSGGDSDENDEDFKPGEESDVAEEYDSNVATTDSDASDGSGGGAKASSAAKGGGSGSDSDSKSKKKKKKDKKEEKEKKEPKKSSSSKSAAISTPKVSKPRKTKKERDENKPKRPLSSYMLWLNDSREQIKTDNPGISVTDLLKKGGEMWKKVDDRSVWEAKAKEAKEVYDKAMKEYVPPAEGSEEAVPSSSSKSKNKESKVAAKSSKASSSSKSSTKTPPKAASKPSPAKSPGDFKSKEYISTDDESSSASESDKKKKSKSSSKKTDKKKPKKEESEDEEMESEPESSDMSDSD</sequence>
<dbReference type="OrthoDB" id="498543at2759"/>
<evidence type="ECO:0000256" key="13">
    <source>
        <dbReference type="ARBA" id="ARBA00058159"/>
    </source>
</evidence>
<dbReference type="GO" id="GO:0031491">
    <property type="term" value="F:nucleosome binding"/>
    <property type="evidence" value="ECO:0007669"/>
    <property type="project" value="TreeGrafter"/>
</dbReference>
<evidence type="ECO:0000256" key="15">
    <source>
        <dbReference type="RuleBase" id="RU364013"/>
    </source>
</evidence>
<comment type="subcellular location">
    <subcellularLocation>
        <location evidence="1">Nucleus</location>
        <location evidence="1">Nucleolus</location>
    </subcellularLocation>
    <subcellularLocation>
        <location evidence="15">Nucleus</location>
    </subcellularLocation>
    <subcellularLocation>
        <location evidence="15">Chromosome</location>
    </subcellularLocation>
</comment>
<dbReference type="SMART" id="SM00398">
    <property type="entry name" value="HMG"/>
    <property type="match status" value="1"/>
</dbReference>
<reference evidence="18" key="1">
    <citation type="submission" date="2021-11" db="EMBL/GenBank/DDBJ databases">
        <authorList>
            <person name="Schell T."/>
        </authorList>
    </citation>
    <scope>NUCLEOTIDE SEQUENCE</scope>
    <source>
        <strain evidence="18">M5</strain>
    </source>
</reference>
<evidence type="ECO:0000256" key="5">
    <source>
        <dbReference type="ARBA" id="ARBA00022705"/>
    </source>
</evidence>
<dbReference type="FunFam" id="2.30.29.30:FF:000119">
    <property type="entry name" value="FACT complex subunit SSRP1"/>
    <property type="match status" value="1"/>
</dbReference>
<dbReference type="PROSITE" id="PS50118">
    <property type="entry name" value="HMG_BOX_2"/>
    <property type="match status" value="1"/>
</dbReference>
<evidence type="ECO:0000256" key="2">
    <source>
        <dbReference type="ARBA" id="ARBA00010060"/>
    </source>
</evidence>
<evidence type="ECO:0000256" key="7">
    <source>
        <dbReference type="ARBA" id="ARBA00022884"/>
    </source>
</evidence>
<dbReference type="CDD" id="cd21994">
    <property type="entry name" value="HMG-box_SSRP1-like"/>
    <property type="match status" value="1"/>
</dbReference>
<dbReference type="PANTHER" id="PTHR45849">
    <property type="entry name" value="FACT COMPLEX SUBUNIT SSRP1"/>
    <property type="match status" value="1"/>
</dbReference>
<keyword evidence="10 15" id="KW-0804">Transcription</keyword>
<dbReference type="GO" id="GO:0006260">
    <property type="term" value="P:DNA replication"/>
    <property type="evidence" value="ECO:0007669"/>
    <property type="project" value="UniProtKB-KW"/>
</dbReference>
<dbReference type="GO" id="GO:0003723">
    <property type="term" value="F:RNA binding"/>
    <property type="evidence" value="ECO:0007669"/>
    <property type="project" value="UniProtKB-KW"/>
</dbReference>
<dbReference type="InterPro" id="IPR013719">
    <property type="entry name" value="RTT106/SPT16-like_middle_dom"/>
</dbReference>
<feature type="compositionally biased region" description="Basic and acidic residues" evidence="16">
    <location>
        <begin position="471"/>
        <end position="480"/>
    </location>
</feature>
<dbReference type="Pfam" id="PF03531">
    <property type="entry name" value="SSrecog"/>
    <property type="match status" value="1"/>
</dbReference>
<dbReference type="PANTHER" id="PTHR45849:SF1">
    <property type="entry name" value="FACT COMPLEX SUBUNIT SSRP1"/>
    <property type="match status" value="1"/>
</dbReference>
<dbReference type="InterPro" id="IPR035417">
    <property type="entry name" value="SSRP1/POB3_N"/>
</dbReference>
<dbReference type="Pfam" id="PF00505">
    <property type="entry name" value="HMG_box"/>
    <property type="match status" value="1"/>
</dbReference>
<dbReference type="Proteomes" id="UP000789390">
    <property type="component" value="Unassembled WGS sequence"/>
</dbReference>
<feature type="region of interest" description="Disordered" evidence="16">
    <location>
        <begin position="442"/>
        <end position="461"/>
    </location>
</feature>
<feature type="compositionally biased region" description="Low complexity" evidence="16">
    <location>
        <begin position="660"/>
        <end position="675"/>
    </location>
</feature>